<feature type="transmembrane region" description="Helical" evidence="1">
    <location>
        <begin position="57"/>
        <end position="75"/>
    </location>
</feature>
<keyword evidence="1" id="KW-1133">Transmembrane helix</keyword>
<name>A0A1H6XMH9_9PSED</name>
<dbReference type="PANTHER" id="PTHR28008">
    <property type="entry name" value="DOMAIN PROTEIN, PUTATIVE (AFU_ORTHOLOGUE AFUA_3G10980)-RELATED"/>
    <property type="match status" value="1"/>
</dbReference>
<proteinExistence type="predicted"/>
<evidence type="ECO:0000313" key="2">
    <source>
        <dbReference type="EMBL" id="SEJ25745.1"/>
    </source>
</evidence>
<dbReference type="RefSeq" id="WP_090310180.1">
    <property type="nucleotide sequence ID" value="NZ_FNZE01000006.1"/>
</dbReference>
<keyword evidence="3" id="KW-1185">Reference proteome</keyword>
<dbReference type="Proteomes" id="UP000242930">
    <property type="component" value="Unassembled WGS sequence"/>
</dbReference>
<dbReference type="AlphaFoldDB" id="A0A1H6XMH9"/>
<dbReference type="STRING" id="915471.SAMN05216201_106113"/>
<dbReference type="EMBL" id="FNZE01000006">
    <property type="protein sequence ID" value="SEJ25745.1"/>
    <property type="molecule type" value="Genomic_DNA"/>
</dbReference>
<accession>A0A1H6XMH9</accession>
<protein>
    <recommendedName>
        <fullName evidence="4">VanZ like family protein</fullName>
    </recommendedName>
</protein>
<gene>
    <name evidence="2" type="ORF">SAMN05216201_106113</name>
</gene>
<keyword evidence="1" id="KW-0812">Transmembrane</keyword>
<evidence type="ECO:0000313" key="3">
    <source>
        <dbReference type="Proteomes" id="UP000242930"/>
    </source>
</evidence>
<keyword evidence="1" id="KW-0472">Membrane</keyword>
<evidence type="ECO:0008006" key="4">
    <source>
        <dbReference type="Google" id="ProtNLM"/>
    </source>
</evidence>
<organism evidence="2 3">
    <name type="scientific">Pseudomonas linyingensis</name>
    <dbReference type="NCBI Taxonomy" id="915471"/>
    <lineage>
        <taxon>Bacteria</taxon>
        <taxon>Pseudomonadati</taxon>
        <taxon>Pseudomonadota</taxon>
        <taxon>Gammaproteobacteria</taxon>
        <taxon>Pseudomonadales</taxon>
        <taxon>Pseudomonadaceae</taxon>
        <taxon>Pseudomonas</taxon>
    </lineage>
</organism>
<feature type="transmembrane region" description="Helical" evidence="1">
    <location>
        <begin position="35"/>
        <end position="50"/>
    </location>
</feature>
<sequence length="115" mass="12942">MRLLLFAVCSALLSYGIFRAESPPELFEHSDKALHLLAFGALALTARLAFPQASGWLLWSGLLALAPLLEWLQKFVQPARQFSELDIAANLLGVLLAWLAWYIWQASRQHRLPSQ</sequence>
<dbReference type="OrthoDB" id="6880939at2"/>
<evidence type="ECO:0000256" key="1">
    <source>
        <dbReference type="SAM" id="Phobius"/>
    </source>
</evidence>
<dbReference type="PANTHER" id="PTHR28008:SF1">
    <property type="entry name" value="DOMAIN PROTEIN, PUTATIVE (AFU_ORTHOLOGUE AFUA_3G10980)-RELATED"/>
    <property type="match status" value="1"/>
</dbReference>
<reference evidence="3" key="1">
    <citation type="submission" date="2016-10" db="EMBL/GenBank/DDBJ databases">
        <authorList>
            <person name="Varghese N."/>
            <person name="Submissions S."/>
        </authorList>
    </citation>
    <scope>NUCLEOTIDE SEQUENCE [LARGE SCALE GENOMIC DNA]</scope>
    <source>
        <strain evidence="3">LMG 25967</strain>
    </source>
</reference>
<feature type="transmembrane region" description="Helical" evidence="1">
    <location>
        <begin position="87"/>
        <end position="104"/>
    </location>
</feature>